<proteinExistence type="predicted"/>
<reference evidence="1 2" key="1">
    <citation type="submission" date="2014-04" db="EMBL/GenBank/DDBJ databases">
        <authorList>
            <consortium name="DOE Joint Genome Institute"/>
            <person name="Kuo A."/>
            <person name="Kohler A."/>
            <person name="Nagy L.G."/>
            <person name="Floudas D."/>
            <person name="Copeland A."/>
            <person name="Barry K.W."/>
            <person name="Cichocki N."/>
            <person name="Veneault-Fourrey C."/>
            <person name="LaButti K."/>
            <person name="Lindquist E.A."/>
            <person name="Lipzen A."/>
            <person name="Lundell T."/>
            <person name="Morin E."/>
            <person name="Murat C."/>
            <person name="Sun H."/>
            <person name="Tunlid A."/>
            <person name="Henrissat B."/>
            <person name="Grigoriev I.V."/>
            <person name="Hibbett D.S."/>
            <person name="Martin F."/>
            <person name="Nordberg H.P."/>
            <person name="Cantor M.N."/>
            <person name="Hua S.X."/>
        </authorList>
    </citation>
    <scope>NUCLEOTIDE SEQUENCE [LARGE SCALE GENOMIC DNA]</scope>
    <source>
        <strain evidence="1 2">LaAM-08-1</strain>
    </source>
</reference>
<dbReference type="Pfam" id="PF13384">
    <property type="entry name" value="HTH_23"/>
    <property type="match status" value="1"/>
</dbReference>
<dbReference type="EMBL" id="KN838651">
    <property type="protein sequence ID" value="KIJ99236.1"/>
    <property type="molecule type" value="Genomic_DNA"/>
</dbReference>
<dbReference type="Proteomes" id="UP000054477">
    <property type="component" value="Unassembled WGS sequence"/>
</dbReference>
<dbReference type="HOGENOM" id="CLU_056788_9_3_1"/>
<organism evidence="1 2">
    <name type="scientific">Laccaria amethystina LaAM-08-1</name>
    <dbReference type="NCBI Taxonomy" id="1095629"/>
    <lineage>
        <taxon>Eukaryota</taxon>
        <taxon>Fungi</taxon>
        <taxon>Dikarya</taxon>
        <taxon>Basidiomycota</taxon>
        <taxon>Agaricomycotina</taxon>
        <taxon>Agaricomycetes</taxon>
        <taxon>Agaricomycetidae</taxon>
        <taxon>Agaricales</taxon>
        <taxon>Agaricineae</taxon>
        <taxon>Hydnangiaceae</taxon>
        <taxon>Laccaria</taxon>
    </lineage>
</organism>
<dbReference type="SUPFAM" id="SSF46689">
    <property type="entry name" value="Homeodomain-like"/>
    <property type="match status" value="1"/>
</dbReference>
<protein>
    <recommendedName>
        <fullName evidence="3">Transposase</fullName>
    </recommendedName>
</protein>
<keyword evidence="2" id="KW-1185">Reference proteome</keyword>
<accession>A0A0C9XNV0</accession>
<gene>
    <name evidence="1" type="ORF">K443DRAFT_102590</name>
</gene>
<name>A0A0C9XNV0_9AGAR</name>
<evidence type="ECO:0000313" key="1">
    <source>
        <dbReference type="EMBL" id="KIJ99236.1"/>
    </source>
</evidence>
<dbReference type="PANTHER" id="PTHR46564">
    <property type="entry name" value="TRANSPOSASE"/>
    <property type="match status" value="1"/>
</dbReference>
<dbReference type="InterPro" id="IPR009057">
    <property type="entry name" value="Homeodomain-like_sf"/>
</dbReference>
<dbReference type="PANTHER" id="PTHR46564:SF1">
    <property type="entry name" value="TRANSPOSASE"/>
    <property type="match status" value="1"/>
</dbReference>
<dbReference type="AlphaFoldDB" id="A0A0C9XNV0"/>
<dbReference type="OrthoDB" id="2994945at2759"/>
<dbReference type="STRING" id="1095629.A0A0C9XNV0"/>
<evidence type="ECO:0008006" key="3">
    <source>
        <dbReference type="Google" id="ProtNLM"/>
    </source>
</evidence>
<sequence length="178" mass="21215">MPFRKISCDLKLAVIRLYEREILPLWDILDIMHLSRRTFFRILKLWRETGDVVTHKYGNLAGWPRILNFDDIYYVLQLVRLRPDWFLDELLELLKTNRFISVHYVTIHRELQRAGVSYKKLKRIASERNEEARNDYIARISQYEPEEVGFLDETAKNDKTAARANGRAKKGCRATMKQ</sequence>
<evidence type="ECO:0000313" key="2">
    <source>
        <dbReference type="Proteomes" id="UP000054477"/>
    </source>
</evidence>
<reference evidence="2" key="2">
    <citation type="submission" date="2015-01" db="EMBL/GenBank/DDBJ databases">
        <title>Evolutionary Origins and Diversification of the Mycorrhizal Mutualists.</title>
        <authorList>
            <consortium name="DOE Joint Genome Institute"/>
            <consortium name="Mycorrhizal Genomics Consortium"/>
            <person name="Kohler A."/>
            <person name="Kuo A."/>
            <person name="Nagy L.G."/>
            <person name="Floudas D."/>
            <person name="Copeland A."/>
            <person name="Barry K.W."/>
            <person name="Cichocki N."/>
            <person name="Veneault-Fourrey C."/>
            <person name="LaButti K."/>
            <person name="Lindquist E.A."/>
            <person name="Lipzen A."/>
            <person name="Lundell T."/>
            <person name="Morin E."/>
            <person name="Murat C."/>
            <person name="Riley R."/>
            <person name="Ohm R."/>
            <person name="Sun H."/>
            <person name="Tunlid A."/>
            <person name="Henrissat B."/>
            <person name="Grigoriev I.V."/>
            <person name="Hibbett D.S."/>
            <person name="Martin F."/>
        </authorList>
    </citation>
    <scope>NUCLEOTIDE SEQUENCE [LARGE SCALE GENOMIC DNA]</scope>
    <source>
        <strain evidence="2">LaAM-08-1</strain>
    </source>
</reference>